<protein>
    <submittedName>
        <fullName evidence="6">Glyoxylate/hydroxypyruvate reductase A</fullName>
    </submittedName>
</protein>
<keyword evidence="1 3" id="KW-0560">Oxidoreductase</keyword>
<dbReference type="Pfam" id="PF00389">
    <property type="entry name" value="2-Hacid_dh"/>
    <property type="match status" value="1"/>
</dbReference>
<dbReference type="InterPro" id="IPR036291">
    <property type="entry name" value="NAD(P)-bd_dom_sf"/>
</dbReference>
<keyword evidence="6" id="KW-0670">Pyruvate</keyword>
<organism evidence="6 7">
    <name type="scientific">Xylophilus rhododendri</name>
    <dbReference type="NCBI Taxonomy" id="2697032"/>
    <lineage>
        <taxon>Bacteria</taxon>
        <taxon>Pseudomonadati</taxon>
        <taxon>Pseudomonadota</taxon>
        <taxon>Betaproteobacteria</taxon>
        <taxon>Burkholderiales</taxon>
        <taxon>Xylophilus</taxon>
    </lineage>
</organism>
<evidence type="ECO:0000259" key="4">
    <source>
        <dbReference type="Pfam" id="PF00389"/>
    </source>
</evidence>
<dbReference type="AlphaFoldDB" id="A0A857J0G1"/>
<gene>
    <name evidence="6" type="ORF">GT347_04020</name>
</gene>
<accession>A0A857J0G1</accession>
<dbReference type="GO" id="GO:0016616">
    <property type="term" value="F:oxidoreductase activity, acting on the CH-OH group of donors, NAD or NADP as acceptor"/>
    <property type="evidence" value="ECO:0007669"/>
    <property type="project" value="InterPro"/>
</dbReference>
<reference evidence="6 7" key="1">
    <citation type="submission" date="2020-01" db="EMBL/GenBank/DDBJ databases">
        <title>Genome sequencing of strain KACC 21265.</title>
        <authorList>
            <person name="Heo J."/>
            <person name="Kim S.-J."/>
            <person name="Kim J.-S."/>
            <person name="Hong S.-B."/>
            <person name="Kwon S.-W."/>
        </authorList>
    </citation>
    <scope>NUCLEOTIDE SEQUENCE [LARGE SCALE GENOMIC DNA]</scope>
    <source>
        <strain evidence="6 7">KACC 21265</strain>
    </source>
</reference>
<sequence>MTHIALLSQTSKLEYLGPLLQAALPAAHCSVWPDPACLDAEVAVCWNTPPGLYEQMPRLRLVHSIAAGVDNILPGSSGTGLPVCRVVDEGLTRGMVEYVMWAVLHFHRGFDLALRQQRSHRWSRPPLRPAGECRVGIMGLGALGRSVAARLLAEGYRVGGWARGAHAIDGVATHAGPTGLQDFLASTDILVNLLPLTDDTRGILGQALFSRLPQGACVVGCGRGEHLVAEDLIAALQSGHLRGAVLDVFPQEPLDAASPLWDMPQIVVTPHMATMASPAAVVRQVAENIRRLQGGQPLLNLVDAARGY</sequence>
<feature type="domain" description="D-isomer specific 2-hydroxyacid dehydrogenase NAD-binding" evidence="5">
    <location>
        <begin position="101"/>
        <end position="273"/>
    </location>
</feature>
<feature type="domain" description="D-isomer specific 2-hydroxyacid dehydrogenase catalytic" evidence="4">
    <location>
        <begin position="51"/>
        <end position="302"/>
    </location>
</feature>
<evidence type="ECO:0000313" key="6">
    <source>
        <dbReference type="EMBL" id="QHI97216.1"/>
    </source>
</evidence>
<evidence type="ECO:0000256" key="1">
    <source>
        <dbReference type="ARBA" id="ARBA00023002"/>
    </source>
</evidence>
<proteinExistence type="inferred from homology"/>
<evidence type="ECO:0000256" key="3">
    <source>
        <dbReference type="RuleBase" id="RU003719"/>
    </source>
</evidence>
<name>A0A857J0G1_9BURK</name>
<keyword evidence="7" id="KW-1185">Reference proteome</keyword>
<dbReference type="EMBL" id="CP047650">
    <property type="protein sequence ID" value="QHI97216.1"/>
    <property type="molecule type" value="Genomic_DNA"/>
</dbReference>
<dbReference type="PANTHER" id="PTHR43333:SF1">
    <property type="entry name" value="D-ISOMER SPECIFIC 2-HYDROXYACID DEHYDROGENASE NAD-BINDING DOMAIN-CONTAINING PROTEIN"/>
    <property type="match status" value="1"/>
</dbReference>
<keyword evidence="2" id="KW-0520">NAD</keyword>
<dbReference type="SUPFAM" id="SSF52283">
    <property type="entry name" value="Formate/glycerate dehydrogenase catalytic domain-like"/>
    <property type="match status" value="1"/>
</dbReference>
<dbReference type="Gene3D" id="3.40.50.720">
    <property type="entry name" value="NAD(P)-binding Rossmann-like Domain"/>
    <property type="match status" value="2"/>
</dbReference>
<comment type="similarity">
    <text evidence="3">Belongs to the D-isomer specific 2-hydroxyacid dehydrogenase family.</text>
</comment>
<evidence type="ECO:0000259" key="5">
    <source>
        <dbReference type="Pfam" id="PF02826"/>
    </source>
</evidence>
<dbReference type="KEGG" id="xyk:GT347_04020"/>
<dbReference type="InterPro" id="IPR006139">
    <property type="entry name" value="D-isomer_2_OHA_DH_cat_dom"/>
</dbReference>
<evidence type="ECO:0000313" key="7">
    <source>
        <dbReference type="Proteomes" id="UP000464787"/>
    </source>
</evidence>
<dbReference type="CDD" id="cd12164">
    <property type="entry name" value="GDH_like_2"/>
    <property type="match status" value="1"/>
</dbReference>
<dbReference type="RefSeq" id="WP_160550734.1">
    <property type="nucleotide sequence ID" value="NZ_CP047650.1"/>
</dbReference>
<evidence type="ECO:0000256" key="2">
    <source>
        <dbReference type="ARBA" id="ARBA00023027"/>
    </source>
</evidence>
<dbReference type="GO" id="GO:0051287">
    <property type="term" value="F:NAD binding"/>
    <property type="evidence" value="ECO:0007669"/>
    <property type="project" value="InterPro"/>
</dbReference>
<dbReference type="PANTHER" id="PTHR43333">
    <property type="entry name" value="2-HACID_DH_C DOMAIN-CONTAINING PROTEIN"/>
    <property type="match status" value="1"/>
</dbReference>
<dbReference type="Pfam" id="PF02826">
    <property type="entry name" value="2-Hacid_dh_C"/>
    <property type="match status" value="1"/>
</dbReference>
<dbReference type="SUPFAM" id="SSF51735">
    <property type="entry name" value="NAD(P)-binding Rossmann-fold domains"/>
    <property type="match status" value="1"/>
</dbReference>
<dbReference type="InterPro" id="IPR006140">
    <property type="entry name" value="D-isomer_DH_NAD-bd"/>
</dbReference>
<dbReference type="Proteomes" id="UP000464787">
    <property type="component" value="Chromosome"/>
</dbReference>